<keyword evidence="3 8" id="KW-0808">Transferase</keyword>
<feature type="transmembrane region" description="Helical" evidence="8">
    <location>
        <begin position="119"/>
        <end position="143"/>
    </location>
</feature>
<reference evidence="10" key="1">
    <citation type="submission" date="2020-02" db="EMBL/GenBank/DDBJ databases">
        <authorList>
            <person name="Meier V. D."/>
        </authorList>
    </citation>
    <scope>NUCLEOTIDE SEQUENCE</scope>
    <source>
        <strain evidence="10">AVDCRST_MAG07</strain>
    </source>
</reference>
<dbReference type="Pfam" id="PF20154">
    <property type="entry name" value="LNT_N"/>
    <property type="match status" value="1"/>
</dbReference>
<keyword evidence="10" id="KW-0449">Lipoprotein</keyword>
<dbReference type="SUPFAM" id="SSF56317">
    <property type="entry name" value="Carbon-nitrogen hydrolase"/>
    <property type="match status" value="1"/>
</dbReference>
<comment type="subcellular location">
    <subcellularLocation>
        <location evidence="1 8">Cell membrane</location>
        <topology evidence="1 8">Multi-pass membrane protein</topology>
    </subcellularLocation>
</comment>
<keyword evidence="5 8" id="KW-1133">Transmembrane helix</keyword>
<feature type="transmembrane region" description="Helical" evidence="8">
    <location>
        <begin position="47"/>
        <end position="66"/>
    </location>
</feature>
<organism evidence="10">
    <name type="scientific">uncultured Frankineae bacterium</name>
    <dbReference type="NCBI Taxonomy" id="437475"/>
    <lineage>
        <taxon>Bacteria</taxon>
        <taxon>Bacillati</taxon>
        <taxon>Actinomycetota</taxon>
        <taxon>Actinomycetes</taxon>
        <taxon>Frankiales</taxon>
        <taxon>environmental samples</taxon>
    </lineage>
</organism>
<dbReference type="AlphaFoldDB" id="A0A6J4KEW2"/>
<evidence type="ECO:0000256" key="1">
    <source>
        <dbReference type="ARBA" id="ARBA00004651"/>
    </source>
</evidence>
<dbReference type="PROSITE" id="PS50263">
    <property type="entry name" value="CN_HYDROLASE"/>
    <property type="match status" value="1"/>
</dbReference>
<dbReference type="NCBIfam" id="TIGR00546">
    <property type="entry name" value="lnt"/>
    <property type="match status" value="1"/>
</dbReference>
<comment type="similarity">
    <text evidence="8">Belongs to the CN hydrolase family. Apolipoprotein N-acyltransferase subfamily.</text>
</comment>
<keyword evidence="2 8" id="KW-1003">Cell membrane</keyword>
<dbReference type="PANTHER" id="PTHR38686:SF1">
    <property type="entry name" value="APOLIPOPROTEIN N-ACYLTRANSFERASE"/>
    <property type="match status" value="1"/>
</dbReference>
<dbReference type="InterPro" id="IPR003010">
    <property type="entry name" value="C-N_Hydrolase"/>
</dbReference>
<keyword evidence="6 8" id="KW-0472">Membrane</keyword>
<evidence type="ECO:0000256" key="7">
    <source>
        <dbReference type="ARBA" id="ARBA00023315"/>
    </source>
</evidence>
<sequence length="539" mass="55449">MADAPRRAARSGRLEPVEIVPSSVLAPAAPVGSPVPAGPRPERGPGLLLLLAGAVLAGMLLYLSFPPVGAEWLAPAGVATFVLVCRGASARRGALLGLTTGLAFFLPLVEWTATVAGPAALVALALLQAAFVAALGAALPGVLRLPAWPLWAAALVVLSEALRSRIPFGGFPWGRLAFSQGDSLLTPLAALGGAPFVSLVVALLGTVLAWTLLQLRSRRLVAAGVLVATVAGVLGGSALVPLPVAGDPVRVAVVQGNVPRLGLAFNAQRAAVLANHVAATRALAADVRAGRVEQPDLVLWPENASDIDPFTDAGAYRLIDEAVRDVGVPVLVGAVLQGPGDRISNAGVVWDPVDGPGARYVKRHPVPFGEYVPLRSVLRRLTDKVDLVPRDFAAGDEVGVLDVGPVRLGDVICFEVAYDDLVRDVVTGGGRLVVVQTNNATFGRSGETTQQLAMGRLRAVEHGRAVLVAATSGISAVIAPDGALVDSAPVFTREVLSAQVPTRTGTTPATRLGALPELAICLAALASVLLAARRRRSPT</sequence>
<evidence type="ECO:0000256" key="5">
    <source>
        <dbReference type="ARBA" id="ARBA00022989"/>
    </source>
</evidence>
<keyword evidence="4 8" id="KW-0812">Transmembrane</keyword>
<comment type="function">
    <text evidence="8">Catalyzes the phospholipid dependent N-acylation of the N-terminal cysteine of apolipoprotein, the last step in lipoprotein maturation.</text>
</comment>
<evidence type="ECO:0000256" key="2">
    <source>
        <dbReference type="ARBA" id="ARBA00022475"/>
    </source>
</evidence>
<dbReference type="InterPro" id="IPR045378">
    <property type="entry name" value="LNT_N"/>
</dbReference>
<evidence type="ECO:0000313" key="10">
    <source>
        <dbReference type="EMBL" id="CAA9302841.1"/>
    </source>
</evidence>
<dbReference type="Gene3D" id="3.60.110.10">
    <property type="entry name" value="Carbon-nitrogen hydrolase"/>
    <property type="match status" value="1"/>
</dbReference>
<evidence type="ECO:0000256" key="3">
    <source>
        <dbReference type="ARBA" id="ARBA00022679"/>
    </source>
</evidence>
<dbReference type="UniPathway" id="UPA00666"/>
<dbReference type="GO" id="GO:0016410">
    <property type="term" value="F:N-acyltransferase activity"/>
    <property type="evidence" value="ECO:0007669"/>
    <property type="project" value="UniProtKB-UniRule"/>
</dbReference>
<comment type="caution">
    <text evidence="8">Lacks conserved residue(s) required for the propagation of feature annotation.</text>
</comment>
<feature type="transmembrane region" description="Helical" evidence="8">
    <location>
        <begin position="95"/>
        <end position="113"/>
    </location>
</feature>
<proteinExistence type="inferred from homology"/>
<dbReference type="Pfam" id="PF00795">
    <property type="entry name" value="CN_hydrolase"/>
    <property type="match status" value="1"/>
</dbReference>
<protein>
    <recommendedName>
        <fullName evidence="8">Apolipoprotein N-acyltransferase</fullName>
        <shortName evidence="8">ALP N-acyltransferase</shortName>
        <ecNumber evidence="8">2.3.1.269</ecNumber>
    </recommendedName>
</protein>
<evidence type="ECO:0000256" key="8">
    <source>
        <dbReference type="HAMAP-Rule" id="MF_01148"/>
    </source>
</evidence>
<dbReference type="EMBL" id="CADCUB010000001">
    <property type="protein sequence ID" value="CAA9302841.1"/>
    <property type="molecule type" value="Genomic_DNA"/>
</dbReference>
<dbReference type="InterPro" id="IPR004563">
    <property type="entry name" value="Apolipo_AcylTrfase"/>
</dbReference>
<dbReference type="CDD" id="cd07571">
    <property type="entry name" value="ALP_N-acyl_transferase"/>
    <property type="match status" value="1"/>
</dbReference>
<feature type="transmembrane region" description="Helical" evidence="8">
    <location>
        <begin position="188"/>
        <end position="213"/>
    </location>
</feature>
<dbReference type="EC" id="2.3.1.269" evidence="8"/>
<comment type="pathway">
    <text evidence="8">Protein modification; lipoprotein biosynthesis (N-acyl transfer).</text>
</comment>
<dbReference type="GO" id="GO:0005886">
    <property type="term" value="C:plasma membrane"/>
    <property type="evidence" value="ECO:0007669"/>
    <property type="project" value="UniProtKB-SubCell"/>
</dbReference>
<evidence type="ECO:0000256" key="6">
    <source>
        <dbReference type="ARBA" id="ARBA00023136"/>
    </source>
</evidence>
<accession>A0A6J4KEW2</accession>
<name>A0A6J4KEW2_9ACTN</name>
<dbReference type="GO" id="GO:0042158">
    <property type="term" value="P:lipoprotein biosynthetic process"/>
    <property type="evidence" value="ECO:0007669"/>
    <property type="project" value="UniProtKB-UniRule"/>
</dbReference>
<dbReference type="InterPro" id="IPR036526">
    <property type="entry name" value="C-N_Hydrolase_sf"/>
</dbReference>
<feature type="domain" description="CN hydrolase" evidence="9">
    <location>
        <begin position="249"/>
        <end position="502"/>
    </location>
</feature>
<evidence type="ECO:0000256" key="4">
    <source>
        <dbReference type="ARBA" id="ARBA00022692"/>
    </source>
</evidence>
<dbReference type="PANTHER" id="PTHR38686">
    <property type="entry name" value="APOLIPOPROTEIN N-ACYLTRANSFERASE"/>
    <property type="match status" value="1"/>
</dbReference>
<keyword evidence="7 8" id="KW-0012">Acyltransferase</keyword>
<evidence type="ECO:0000259" key="9">
    <source>
        <dbReference type="PROSITE" id="PS50263"/>
    </source>
</evidence>
<feature type="transmembrane region" description="Helical" evidence="8">
    <location>
        <begin position="220"/>
        <end position="240"/>
    </location>
</feature>
<comment type="catalytic activity">
    <reaction evidence="8">
        <text>N-terminal S-1,2-diacyl-sn-glyceryl-L-cysteinyl-[lipoprotein] + a glycerophospholipid = N-acyl-S-1,2-diacyl-sn-glyceryl-L-cysteinyl-[lipoprotein] + a 2-acyl-sn-glycero-3-phospholipid + H(+)</text>
        <dbReference type="Rhea" id="RHEA:48228"/>
        <dbReference type="Rhea" id="RHEA-COMP:14681"/>
        <dbReference type="Rhea" id="RHEA-COMP:14684"/>
        <dbReference type="ChEBI" id="CHEBI:15378"/>
        <dbReference type="ChEBI" id="CHEBI:136912"/>
        <dbReference type="ChEBI" id="CHEBI:140656"/>
        <dbReference type="ChEBI" id="CHEBI:140657"/>
        <dbReference type="ChEBI" id="CHEBI:140660"/>
        <dbReference type="EC" id="2.3.1.269"/>
    </reaction>
</comment>
<dbReference type="HAMAP" id="MF_01148">
    <property type="entry name" value="Lnt"/>
    <property type="match status" value="1"/>
</dbReference>
<gene>
    <name evidence="8" type="primary">lnt</name>
    <name evidence="10" type="ORF">AVDCRST_MAG07-1006</name>
</gene>